<accession>A0A1M6QF63</accession>
<reference evidence="2" key="1">
    <citation type="submission" date="2016-11" db="EMBL/GenBank/DDBJ databases">
        <authorList>
            <person name="Varghese N."/>
            <person name="Submissions S."/>
        </authorList>
    </citation>
    <scope>NUCLEOTIDE SEQUENCE [LARGE SCALE GENOMIC DNA]</scope>
    <source>
        <strain evidence="2">DSM 22212</strain>
    </source>
</reference>
<protein>
    <submittedName>
        <fullName evidence="1">Uncharacterized protein</fullName>
    </submittedName>
</protein>
<sequence length="117" mass="13119">MAAFDLDHFTRQLIAEALFYDEEYGALGNLSLIDPREGRERFIASYVPEEGHFTIEEATAWEQGAVDEEVGYALAVDFQEYGVYDTPEAAAEALLALAREHDLLPSITLLFEEDEVS</sequence>
<organism evidence="1 2">
    <name type="scientific">Rhodothermus profundi</name>
    <dbReference type="NCBI Taxonomy" id="633813"/>
    <lineage>
        <taxon>Bacteria</taxon>
        <taxon>Pseudomonadati</taxon>
        <taxon>Rhodothermota</taxon>
        <taxon>Rhodothermia</taxon>
        <taxon>Rhodothermales</taxon>
        <taxon>Rhodothermaceae</taxon>
        <taxon>Rhodothermus</taxon>
    </lineage>
</organism>
<dbReference type="Proteomes" id="UP000185812">
    <property type="component" value="Unassembled WGS sequence"/>
</dbReference>
<dbReference type="OrthoDB" id="1495294at2"/>
<keyword evidence="2" id="KW-1185">Reference proteome</keyword>
<proteinExistence type="predicted"/>
<dbReference type="STRING" id="633813.SAMN04488087_0600"/>
<evidence type="ECO:0000313" key="1">
    <source>
        <dbReference type="EMBL" id="SHK18954.1"/>
    </source>
</evidence>
<name>A0A1M6QF63_9BACT</name>
<gene>
    <name evidence="1" type="ORF">SAMN04488087_0600</name>
</gene>
<dbReference type="AlphaFoldDB" id="A0A1M6QF63"/>
<dbReference type="RefSeq" id="WP_072714444.1">
    <property type="nucleotide sequence ID" value="NZ_FRAU01000001.1"/>
</dbReference>
<evidence type="ECO:0000313" key="2">
    <source>
        <dbReference type="Proteomes" id="UP000185812"/>
    </source>
</evidence>
<dbReference type="EMBL" id="FRAU01000001">
    <property type="protein sequence ID" value="SHK18954.1"/>
    <property type="molecule type" value="Genomic_DNA"/>
</dbReference>